<dbReference type="Proteomes" id="UP000187209">
    <property type="component" value="Unassembled WGS sequence"/>
</dbReference>
<evidence type="ECO:0000259" key="7">
    <source>
        <dbReference type="Pfam" id="PF12537"/>
    </source>
</evidence>
<evidence type="ECO:0000256" key="4">
    <source>
        <dbReference type="ARBA" id="ARBA00023136"/>
    </source>
</evidence>
<protein>
    <recommendedName>
        <fullName evidence="10">Abscisic acid G-protein coupled receptor-like domain-containing protein</fullName>
    </recommendedName>
</protein>
<feature type="domain" description="Golgi pH regulator conserved" evidence="7">
    <location>
        <begin position="132"/>
        <end position="179"/>
    </location>
</feature>
<name>A0A1R2CZ70_9CILI</name>
<feature type="transmembrane region" description="Helical" evidence="5">
    <location>
        <begin position="261"/>
        <end position="286"/>
    </location>
</feature>
<dbReference type="InterPro" id="IPR022535">
    <property type="entry name" value="Golgi_pH-regulator_cons_dom"/>
</dbReference>
<sequence>MEKLIWAGIILAWIFLFFFSYVFVHYFLFKDYELRGKFVKLLFSVTFSTSCTLLELFLLELSSYNISHVLWQINLLIFSVLMLYFIPFFLIFKLIEFKYIVWVFFIAGYYYILEFNRSLIDHDENIFLHFSLVEQIRLLGINGVVLSAILSGFGAINCTYNYFNFFNENLLKEDINELVLLCKKNIEGLVESKLVKQALHKSKAQSWNPLKKIFGNMAEIKKYKDEIKSAEAINCQYLKHINEILKNREKHKLRGTFKGKAYYMLGRILTIYSVYKIISSAINFAFKRRYSLDPIARGLQIVCYFFDIPAEFGEFITTYIGFAFIGILIFTNIRGFLLLLINTINNLARLITTGISTQILMAVISEVTGAYFMATVLLMRANIPENKRGNISTALSGVDFNTFHHIFDATFSISALITAVLLLIKHKMHYKPKVS</sequence>
<accession>A0A1R2CZ70</accession>
<feature type="transmembrane region" description="Helical" evidence="5">
    <location>
        <begin position="6"/>
        <end position="29"/>
    </location>
</feature>
<feature type="transmembrane region" description="Helical" evidence="5">
    <location>
        <begin position="71"/>
        <end position="92"/>
    </location>
</feature>
<evidence type="ECO:0000259" key="6">
    <source>
        <dbReference type="Pfam" id="PF12430"/>
    </source>
</evidence>
<keyword evidence="3 5" id="KW-1133">Transmembrane helix</keyword>
<evidence type="ECO:0000313" key="9">
    <source>
        <dbReference type="Proteomes" id="UP000187209"/>
    </source>
</evidence>
<keyword evidence="9" id="KW-1185">Reference proteome</keyword>
<dbReference type="AlphaFoldDB" id="A0A1R2CZ70"/>
<comment type="caution">
    <text evidence="8">The sequence shown here is derived from an EMBL/GenBank/DDBJ whole genome shotgun (WGS) entry which is preliminary data.</text>
</comment>
<feature type="transmembrane region" description="Helical" evidence="5">
    <location>
        <begin position="140"/>
        <end position="163"/>
    </location>
</feature>
<dbReference type="PANTHER" id="PTHR15948">
    <property type="entry name" value="G-PROTEIN COUPLED RECEPTOR 89-RELATED"/>
    <property type="match status" value="1"/>
</dbReference>
<evidence type="ECO:0000256" key="1">
    <source>
        <dbReference type="ARBA" id="ARBA00004141"/>
    </source>
</evidence>
<dbReference type="InterPro" id="IPR025969">
    <property type="entry name" value="ABA_GPCR_dom"/>
</dbReference>
<dbReference type="InterPro" id="IPR015672">
    <property type="entry name" value="GPHR/GTG"/>
</dbReference>
<evidence type="ECO:0000256" key="2">
    <source>
        <dbReference type="ARBA" id="ARBA00022692"/>
    </source>
</evidence>
<dbReference type="PANTHER" id="PTHR15948:SF0">
    <property type="entry name" value="GOLGI PH REGULATOR A-RELATED"/>
    <property type="match status" value="1"/>
</dbReference>
<keyword evidence="4 5" id="KW-0472">Membrane</keyword>
<dbReference type="OrthoDB" id="264392at2759"/>
<feature type="transmembrane region" description="Helical" evidence="5">
    <location>
        <begin position="403"/>
        <end position="424"/>
    </location>
</feature>
<feature type="transmembrane region" description="Helical" evidence="5">
    <location>
        <begin position="362"/>
        <end position="383"/>
    </location>
</feature>
<dbReference type="Pfam" id="PF12537">
    <property type="entry name" value="GPHR_N"/>
    <property type="match status" value="1"/>
</dbReference>
<comment type="subcellular location">
    <subcellularLocation>
        <location evidence="1">Membrane</location>
        <topology evidence="1">Multi-pass membrane protein</topology>
    </subcellularLocation>
</comment>
<dbReference type="GO" id="GO:0016020">
    <property type="term" value="C:membrane"/>
    <property type="evidence" value="ECO:0007669"/>
    <property type="project" value="UniProtKB-SubCell"/>
</dbReference>
<proteinExistence type="predicted"/>
<dbReference type="Pfam" id="PF12430">
    <property type="entry name" value="ABA_GPCR"/>
    <property type="match status" value="1"/>
</dbReference>
<evidence type="ECO:0000256" key="5">
    <source>
        <dbReference type="SAM" id="Phobius"/>
    </source>
</evidence>
<dbReference type="EMBL" id="MPUH01000028">
    <property type="protein sequence ID" value="OMJ94299.1"/>
    <property type="molecule type" value="Genomic_DNA"/>
</dbReference>
<feature type="transmembrane region" description="Helical" evidence="5">
    <location>
        <begin position="41"/>
        <end position="59"/>
    </location>
</feature>
<feature type="transmembrane region" description="Helical" evidence="5">
    <location>
        <begin position="319"/>
        <end position="341"/>
    </location>
</feature>
<evidence type="ECO:0008006" key="10">
    <source>
        <dbReference type="Google" id="ProtNLM"/>
    </source>
</evidence>
<feature type="domain" description="Abscisic acid G-protein coupled receptor-like" evidence="6">
    <location>
        <begin position="255"/>
        <end position="427"/>
    </location>
</feature>
<gene>
    <name evidence="8" type="ORF">SteCoe_2495</name>
</gene>
<keyword evidence="2 5" id="KW-0812">Transmembrane</keyword>
<organism evidence="8 9">
    <name type="scientific">Stentor coeruleus</name>
    <dbReference type="NCBI Taxonomy" id="5963"/>
    <lineage>
        <taxon>Eukaryota</taxon>
        <taxon>Sar</taxon>
        <taxon>Alveolata</taxon>
        <taxon>Ciliophora</taxon>
        <taxon>Postciliodesmatophora</taxon>
        <taxon>Heterotrichea</taxon>
        <taxon>Heterotrichida</taxon>
        <taxon>Stentoridae</taxon>
        <taxon>Stentor</taxon>
    </lineage>
</organism>
<evidence type="ECO:0000313" key="8">
    <source>
        <dbReference type="EMBL" id="OMJ94299.1"/>
    </source>
</evidence>
<feature type="transmembrane region" description="Helical" evidence="5">
    <location>
        <begin position="99"/>
        <end position="120"/>
    </location>
</feature>
<reference evidence="8 9" key="1">
    <citation type="submission" date="2016-11" db="EMBL/GenBank/DDBJ databases">
        <title>The macronuclear genome of Stentor coeruleus: a giant cell with tiny introns.</title>
        <authorList>
            <person name="Slabodnick M."/>
            <person name="Ruby J.G."/>
            <person name="Reiff S.B."/>
            <person name="Swart E.C."/>
            <person name="Gosai S."/>
            <person name="Prabakaran S."/>
            <person name="Witkowska E."/>
            <person name="Larue G.E."/>
            <person name="Fisher S."/>
            <person name="Freeman R.M."/>
            <person name="Gunawardena J."/>
            <person name="Chu W."/>
            <person name="Stover N.A."/>
            <person name="Gregory B.D."/>
            <person name="Nowacki M."/>
            <person name="Derisi J."/>
            <person name="Roy S.W."/>
            <person name="Marshall W.F."/>
            <person name="Sood P."/>
        </authorList>
    </citation>
    <scope>NUCLEOTIDE SEQUENCE [LARGE SCALE GENOMIC DNA]</scope>
    <source>
        <strain evidence="8">WM001</strain>
    </source>
</reference>
<evidence type="ECO:0000256" key="3">
    <source>
        <dbReference type="ARBA" id="ARBA00022989"/>
    </source>
</evidence>